<keyword evidence="13" id="KW-1278">Translocase</keyword>
<dbReference type="InterPro" id="IPR006068">
    <property type="entry name" value="ATPase_P-typ_cation-transptr_C"/>
</dbReference>
<evidence type="ECO:0000256" key="3">
    <source>
        <dbReference type="ARBA" id="ARBA00008746"/>
    </source>
</evidence>
<dbReference type="EMBL" id="JBHSAY010000025">
    <property type="protein sequence ID" value="MFC4135760.1"/>
    <property type="molecule type" value="Genomic_DNA"/>
</dbReference>
<dbReference type="Pfam" id="PF00689">
    <property type="entry name" value="Cation_ATPase_C"/>
    <property type="match status" value="1"/>
</dbReference>
<name>A0ABV8LY96_9ACTN</name>
<sequence>MIATDSDTASGGRPQPWSLDVQRSAAMSAADVLSVLDSGRDGIGDAEADRRRAIVGPNAVRTHRVSGWAVLVRQLRSALLALLLVAATVSFLVGQRTDAVVIGVIMAISVGLGFLNEYRAERAGAALHDRIRHRAVVVRSGQAREADVTELVPGDVVRLELGQIVPADLRLLETTGLTCDEAMLTGESVPVHKSADVPAAESGLGELSSCVLMGTVVRAGSATGVVVATGPRTAFGRIAVGLGRRHPPTEFQVGLARFSTLLARVAAVLTTMIFVINLTLHRPILDAILFSLAIAVGITPQLLPAIVTTSLATGTRRLARRRVLVKCLVCVEDLGNIEVLFTDKTGTLTAGALALEESLAVDGRPAQLPLLYGLLANEATVSPGALAGGNALDQALWRSPDAAAQPVADYQRWDSVPFDHERRRTSVLVDGPDGRTLIVKGAPEEILARCQGELDPARKVLDQKLTAGGRVIAVAARPAPGASTIGPDDEHDLTLVGVLVLSDPPKSEAAEALARLAQLGVAVKVVTGDHPAVAGHVCRQVGLPVAGVVAGRQLAGIDDDALPALIAATTVFARVSPEDKARLVRVQRLAGRDVAFLGDGVNDALALHSADVGVSVDSGADVARDAADVLLLDKDLGVLADGVTEGRRIFANTVKYVLMGTSSNFGNMFSAAGASAFLPFLPMLPGQILLNNLLYDVSQIAIPTDRVDPEQLARPAHWDLREIRRFMLTFGPLSSIFDFLTFAILLSVLHAGATEFRTGWFVESVATQTLIVFVIRTHASPFWRSRPSLALVLSAAAAVTVAWSIPYSPLAGALGFTALPPVFLGVVVVLVAVYLALVETTKRSLFAASDLRSTTAQRVRPSHERRQHRRAARFTTR</sequence>
<keyword evidence="15 20" id="KW-0472">Membrane</keyword>
<feature type="transmembrane region" description="Helical" evidence="20">
    <location>
        <begin position="730"/>
        <end position="753"/>
    </location>
</feature>
<dbReference type="InterPro" id="IPR004014">
    <property type="entry name" value="ATPase_P-typ_cation-transptr_N"/>
</dbReference>
<feature type="transmembrane region" description="Helical" evidence="20">
    <location>
        <begin position="789"/>
        <end position="807"/>
    </location>
</feature>
<feature type="transmembrane region" description="Helical" evidence="20">
    <location>
        <begin position="759"/>
        <end position="777"/>
    </location>
</feature>
<dbReference type="RefSeq" id="WP_253763176.1">
    <property type="nucleotide sequence ID" value="NZ_JAMZDZ010000001.1"/>
</dbReference>
<dbReference type="Gene3D" id="1.20.1110.10">
    <property type="entry name" value="Calcium-transporting ATPase, transmembrane domain"/>
    <property type="match status" value="1"/>
</dbReference>
<keyword evidence="14 20" id="KW-1133">Transmembrane helix</keyword>
<dbReference type="Proteomes" id="UP001595816">
    <property type="component" value="Unassembled WGS sequence"/>
</dbReference>
<evidence type="ECO:0000256" key="1">
    <source>
        <dbReference type="ARBA" id="ARBA00003954"/>
    </source>
</evidence>
<dbReference type="Gene3D" id="2.70.150.10">
    <property type="entry name" value="Calcium-transporting ATPase, cytoplasmic transduction domain A"/>
    <property type="match status" value="1"/>
</dbReference>
<reference evidence="23" key="1">
    <citation type="journal article" date="2019" name="Int. J. Syst. Evol. Microbiol.">
        <title>The Global Catalogue of Microorganisms (GCM) 10K type strain sequencing project: providing services to taxonomists for standard genome sequencing and annotation.</title>
        <authorList>
            <consortium name="The Broad Institute Genomics Platform"/>
            <consortium name="The Broad Institute Genome Sequencing Center for Infectious Disease"/>
            <person name="Wu L."/>
            <person name="Ma J."/>
        </authorList>
    </citation>
    <scope>NUCLEOTIDE SEQUENCE [LARGE SCALE GENOMIC DNA]</scope>
    <source>
        <strain evidence="23">CGMCC 4.7289</strain>
    </source>
</reference>
<dbReference type="InterPro" id="IPR023298">
    <property type="entry name" value="ATPase_P-typ_TM_dom_sf"/>
</dbReference>
<dbReference type="SMART" id="SM00831">
    <property type="entry name" value="Cation_ATPase_N"/>
    <property type="match status" value="1"/>
</dbReference>
<dbReference type="Pfam" id="PF00702">
    <property type="entry name" value="Hydrolase"/>
    <property type="match status" value="1"/>
</dbReference>
<feature type="transmembrane region" description="Helical" evidence="20">
    <location>
        <begin position="75"/>
        <end position="93"/>
    </location>
</feature>
<dbReference type="PRINTS" id="PR01836">
    <property type="entry name" value="MGATPASE"/>
</dbReference>
<keyword evidence="9 20" id="KW-0812">Transmembrane</keyword>
<evidence type="ECO:0000256" key="18">
    <source>
        <dbReference type="ARBA" id="ARBA00049360"/>
    </source>
</evidence>
<dbReference type="InterPro" id="IPR023299">
    <property type="entry name" value="ATPase_P-typ_cyto_dom_N"/>
</dbReference>
<dbReference type="NCBIfam" id="TIGR01494">
    <property type="entry name" value="ATPase_P-type"/>
    <property type="match status" value="1"/>
</dbReference>
<evidence type="ECO:0000313" key="22">
    <source>
        <dbReference type="EMBL" id="MFC4135760.1"/>
    </source>
</evidence>
<feature type="region of interest" description="Disordered" evidence="19">
    <location>
        <begin position="857"/>
        <end position="877"/>
    </location>
</feature>
<evidence type="ECO:0000256" key="19">
    <source>
        <dbReference type="SAM" id="MobiDB-lite"/>
    </source>
</evidence>
<dbReference type="PROSITE" id="PS00154">
    <property type="entry name" value="ATPASE_E1_E2"/>
    <property type="match status" value="1"/>
</dbReference>
<feature type="transmembrane region" description="Helical" evidence="20">
    <location>
        <begin position="261"/>
        <end position="281"/>
    </location>
</feature>
<comment type="subcellular location">
    <subcellularLocation>
        <location evidence="2">Cell inner membrane</location>
        <topology evidence="2">Multi-pass membrane protein</topology>
    </subcellularLocation>
</comment>
<comment type="function">
    <text evidence="1">Mediates magnesium influx to the cytosol.</text>
</comment>
<evidence type="ECO:0000256" key="6">
    <source>
        <dbReference type="ARBA" id="ARBA00022475"/>
    </source>
</evidence>
<comment type="catalytic activity">
    <reaction evidence="17">
        <text>Mg(2+)(out) + ATP + H2O = Mg(2+)(in) + ADP + phosphate + H(+)</text>
        <dbReference type="Rhea" id="RHEA:10260"/>
        <dbReference type="ChEBI" id="CHEBI:15377"/>
        <dbReference type="ChEBI" id="CHEBI:15378"/>
        <dbReference type="ChEBI" id="CHEBI:18420"/>
        <dbReference type="ChEBI" id="CHEBI:30616"/>
        <dbReference type="ChEBI" id="CHEBI:43474"/>
        <dbReference type="ChEBI" id="CHEBI:456216"/>
        <dbReference type="EC" id="7.2.2.14"/>
    </reaction>
</comment>
<dbReference type="SUPFAM" id="SSF81653">
    <property type="entry name" value="Calcium ATPase, transduction domain A"/>
    <property type="match status" value="1"/>
</dbReference>
<dbReference type="SFLD" id="SFLDG00002">
    <property type="entry name" value="C1.7:_P-type_atpase_like"/>
    <property type="match status" value="1"/>
</dbReference>
<comment type="caution">
    <text evidence="22">The sequence shown here is derived from an EMBL/GenBank/DDBJ whole genome shotgun (WGS) entry which is preliminary data.</text>
</comment>
<organism evidence="22 23">
    <name type="scientific">Hamadaea flava</name>
    <dbReference type="NCBI Taxonomy" id="1742688"/>
    <lineage>
        <taxon>Bacteria</taxon>
        <taxon>Bacillati</taxon>
        <taxon>Actinomycetota</taxon>
        <taxon>Actinomycetes</taxon>
        <taxon>Micromonosporales</taxon>
        <taxon>Micromonosporaceae</taxon>
        <taxon>Hamadaea</taxon>
    </lineage>
</organism>
<feature type="compositionally biased region" description="Basic residues" evidence="19">
    <location>
        <begin position="863"/>
        <end position="877"/>
    </location>
</feature>
<comment type="catalytic activity">
    <reaction evidence="18">
        <text>ATP + H2O = ADP + phosphate + H(+)</text>
        <dbReference type="Rhea" id="RHEA:13065"/>
        <dbReference type="ChEBI" id="CHEBI:15377"/>
        <dbReference type="ChEBI" id="CHEBI:15378"/>
        <dbReference type="ChEBI" id="CHEBI:30616"/>
        <dbReference type="ChEBI" id="CHEBI:43474"/>
        <dbReference type="ChEBI" id="CHEBI:456216"/>
    </reaction>
</comment>
<dbReference type="InterPro" id="IPR059000">
    <property type="entry name" value="ATPase_P-type_domA"/>
</dbReference>
<evidence type="ECO:0000256" key="2">
    <source>
        <dbReference type="ARBA" id="ARBA00004429"/>
    </source>
</evidence>
<gene>
    <name evidence="22" type="primary">mgtA</name>
    <name evidence="22" type="ORF">ACFOZ4_34555</name>
</gene>
<dbReference type="Gene3D" id="3.40.50.1000">
    <property type="entry name" value="HAD superfamily/HAD-like"/>
    <property type="match status" value="1"/>
</dbReference>
<evidence type="ECO:0000256" key="10">
    <source>
        <dbReference type="ARBA" id="ARBA00022741"/>
    </source>
</evidence>
<keyword evidence="12" id="KW-0460">Magnesium</keyword>
<dbReference type="SUPFAM" id="SSF81665">
    <property type="entry name" value="Calcium ATPase, transmembrane domain M"/>
    <property type="match status" value="1"/>
</dbReference>
<evidence type="ECO:0000256" key="5">
    <source>
        <dbReference type="ARBA" id="ARBA00013555"/>
    </source>
</evidence>
<keyword evidence="10" id="KW-0547">Nucleotide-binding</keyword>
<evidence type="ECO:0000256" key="17">
    <source>
        <dbReference type="ARBA" id="ARBA00047295"/>
    </source>
</evidence>
<dbReference type="InterPro" id="IPR008250">
    <property type="entry name" value="ATPase_P-typ_transduc_dom_A_sf"/>
</dbReference>
<proteinExistence type="inferred from homology"/>
<dbReference type="Pfam" id="PF00690">
    <property type="entry name" value="Cation_ATPase_N"/>
    <property type="match status" value="1"/>
</dbReference>
<protein>
    <recommendedName>
        <fullName evidence="5">Magnesium-transporting ATPase, P-type 1</fullName>
        <ecNumber evidence="4">7.2.2.14</ecNumber>
    </recommendedName>
    <alternativeName>
        <fullName evidence="16">Mg(2+) transport ATPase, P-type 1</fullName>
    </alternativeName>
</protein>
<dbReference type="InterPro" id="IPR036412">
    <property type="entry name" value="HAD-like_sf"/>
</dbReference>
<dbReference type="PANTHER" id="PTHR42861">
    <property type="entry name" value="CALCIUM-TRANSPORTING ATPASE"/>
    <property type="match status" value="1"/>
</dbReference>
<keyword evidence="8" id="KW-0597">Phosphoprotein</keyword>
<dbReference type="SUPFAM" id="SSF56784">
    <property type="entry name" value="HAD-like"/>
    <property type="match status" value="1"/>
</dbReference>
<feature type="domain" description="Cation-transporting P-type ATPase N-terminal" evidence="21">
    <location>
        <begin position="23"/>
        <end position="95"/>
    </location>
</feature>
<evidence type="ECO:0000256" key="11">
    <source>
        <dbReference type="ARBA" id="ARBA00022840"/>
    </source>
</evidence>
<dbReference type="NCBIfam" id="TIGR01524">
    <property type="entry name" value="ATPase-IIIB_Mg"/>
    <property type="match status" value="1"/>
</dbReference>
<evidence type="ECO:0000256" key="15">
    <source>
        <dbReference type="ARBA" id="ARBA00023136"/>
    </source>
</evidence>
<evidence type="ECO:0000256" key="4">
    <source>
        <dbReference type="ARBA" id="ARBA00012786"/>
    </source>
</evidence>
<dbReference type="InterPro" id="IPR023214">
    <property type="entry name" value="HAD_sf"/>
</dbReference>
<evidence type="ECO:0000256" key="16">
    <source>
        <dbReference type="ARBA" id="ARBA00029806"/>
    </source>
</evidence>
<keyword evidence="23" id="KW-1185">Reference proteome</keyword>
<accession>A0ABV8LY96</accession>
<comment type="similarity">
    <text evidence="3">Belongs to the cation transport ATPase (P-type) (TC 3.A.3) family. Type IIIB subfamily.</text>
</comment>
<evidence type="ECO:0000256" key="12">
    <source>
        <dbReference type="ARBA" id="ARBA00022842"/>
    </source>
</evidence>
<dbReference type="InterPro" id="IPR044492">
    <property type="entry name" value="P_typ_ATPase_HD_dom"/>
</dbReference>
<dbReference type="InterPro" id="IPR001757">
    <property type="entry name" value="P_typ_ATPase"/>
</dbReference>
<dbReference type="Gene3D" id="3.40.1110.10">
    <property type="entry name" value="Calcium-transporting ATPase, cytoplasmic domain N"/>
    <property type="match status" value="1"/>
</dbReference>
<evidence type="ECO:0000256" key="14">
    <source>
        <dbReference type="ARBA" id="ARBA00022989"/>
    </source>
</evidence>
<evidence type="ECO:0000256" key="20">
    <source>
        <dbReference type="SAM" id="Phobius"/>
    </source>
</evidence>
<dbReference type="SFLD" id="SFLDF00027">
    <property type="entry name" value="p-type_atpase"/>
    <property type="match status" value="1"/>
</dbReference>
<keyword evidence="11" id="KW-0067">ATP-binding</keyword>
<evidence type="ECO:0000313" key="23">
    <source>
        <dbReference type="Proteomes" id="UP001595816"/>
    </source>
</evidence>
<evidence type="ECO:0000259" key="21">
    <source>
        <dbReference type="SMART" id="SM00831"/>
    </source>
</evidence>
<evidence type="ECO:0000256" key="13">
    <source>
        <dbReference type="ARBA" id="ARBA00022967"/>
    </source>
</evidence>
<feature type="transmembrane region" description="Helical" evidence="20">
    <location>
        <begin position="813"/>
        <end position="837"/>
    </location>
</feature>
<keyword evidence="7" id="KW-0997">Cell inner membrane</keyword>
<evidence type="ECO:0000256" key="7">
    <source>
        <dbReference type="ARBA" id="ARBA00022519"/>
    </source>
</evidence>
<evidence type="ECO:0000256" key="8">
    <source>
        <dbReference type="ARBA" id="ARBA00022553"/>
    </source>
</evidence>
<keyword evidence="6" id="KW-1003">Cell membrane</keyword>
<dbReference type="InterPro" id="IPR018303">
    <property type="entry name" value="ATPase_P-typ_P_site"/>
</dbReference>
<dbReference type="InterPro" id="IPR006415">
    <property type="entry name" value="P-type_ATPase_IIIB"/>
</dbReference>
<feature type="transmembrane region" description="Helical" evidence="20">
    <location>
        <begin position="287"/>
        <end position="312"/>
    </location>
</feature>
<dbReference type="EC" id="7.2.2.14" evidence="4"/>
<evidence type="ECO:0000256" key="9">
    <source>
        <dbReference type="ARBA" id="ARBA00022692"/>
    </source>
</evidence>
<dbReference type="Pfam" id="PF00122">
    <property type="entry name" value="E1-E2_ATPase"/>
    <property type="match status" value="1"/>
</dbReference>
<dbReference type="SFLD" id="SFLDS00003">
    <property type="entry name" value="Haloacid_Dehalogenase"/>
    <property type="match status" value="1"/>
</dbReference>
<feature type="transmembrane region" description="Helical" evidence="20">
    <location>
        <begin position="99"/>
        <end position="115"/>
    </location>
</feature>